<proteinExistence type="inferred from homology"/>
<protein>
    <submittedName>
        <fullName evidence="4">Uncharacterized protein</fullName>
    </submittedName>
</protein>
<accession>A0AA86VSX2</accession>
<keyword evidence="2" id="KW-0808">Transferase</keyword>
<keyword evidence="3" id="KW-0012">Acyltransferase</keyword>
<dbReference type="Proteomes" id="UP001189624">
    <property type="component" value="Chromosome 6"/>
</dbReference>
<dbReference type="GO" id="GO:0016747">
    <property type="term" value="F:acyltransferase activity, transferring groups other than amino-acyl groups"/>
    <property type="evidence" value="ECO:0007669"/>
    <property type="project" value="TreeGrafter"/>
</dbReference>
<evidence type="ECO:0000256" key="1">
    <source>
        <dbReference type="ARBA" id="ARBA00009861"/>
    </source>
</evidence>
<dbReference type="Pfam" id="PF02458">
    <property type="entry name" value="Transferase"/>
    <property type="match status" value="1"/>
</dbReference>
<dbReference type="InterPro" id="IPR050317">
    <property type="entry name" value="Plant_Fungal_Acyltransferase"/>
</dbReference>
<dbReference type="InterPro" id="IPR023213">
    <property type="entry name" value="CAT-like_dom_sf"/>
</dbReference>
<gene>
    <name evidence="4" type="ORF">AYBTSS11_LOCUS20260</name>
</gene>
<dbReference type="EMBL" id="OY731403">
    <property type="protein sequence ID" value="CAJ1964340.1"/>
    <property type="molecule type" value="Genomic_DNA"/>
</dbReference>
<dbReference type="AlphaFoldDB" id="A0AA86VSX2"/>
<evidence type="ECO:0000256" key="3">
    <source>
        <dbReference type="ARBA" id="ARBA00023315"/>
    </source>
</evidence>
<dbReference type="FunFam" id="3.30.559.10:FF:000008">
    <property type="entry name" value="Tryptamine hydroxycinnamoyl transferase"/>
    <property type="match status" value="1"/>
</dbReference>
<sequence length="450" mass="50626">MVTIKASYTILPKKPTPGGFLWLSDIDQVARLYHPRTIYVFDAKHNHDTLIKQMRNSLSKILCHYYPLAGRLRRIEEGGRLELNCNAKGVLLIEAESTKSLHDYGDFLGESIMDLVPIADYTNTPLEELPLLLVQVTSFLGDEAFSVGVAISHTLYDGLAAIQFINSWAKLARGDTLEPHEMPFLDRTVLKVTSPPSPPRFDHLEYKPLPLILGRCDNTVEKNKKVIATMLKLTAEQVERLKNKANDDESRKQGSRPFSRFEAIAAHVWRCACKARGLEENQPTVVRFNVDIRNRITPPLPRNYFGNALSLTATSSHVGEILSNSLSHVAQKIRKAIEAVTQEYIGSQIDVIRGQKDVDSARALYFGSNEGKNALFYGNPNLLITSWMSMPVNEADFGWGKPVHFGVANMATQDRVILFRSLDGDGSIVLTIHFQMELMELFKKLIYEEI</sequence>
<evidence type="ECO:0000256" key="2">
    <source>
        <dbReference type="ARBA" id="ARBA00022679"/>
    </source>
</evidence>
<keyword evidence="5" id="KW-1185">Reference proteome</keyword>
<evidence type="ECO:0000313" key="4">
    <source>
        <dbReference type="EMBL" id="CAJ1964340.1"/>
    </source>
</evidence>
<organism evidence="4 5">
    <name type="scientific">Sphenostylis stenocarpa</name>
    <dbReference type="NCBI Taxonomy" id="92480"/>
    <lineage>
        <taxon>Eukaryota</taxon>
        <taxon>Viridiplantae</taxon>
        <taxon>Streptophyta</taxon>
        <taxon>Embryophyta</taxon>
        <taxon>Tracheophyta</taxon>
        <taxon>Spermatophyta</taxon>
        <taxon>Magnoliopsida</taxon>
        <taxon>eudicotyledons</taxon>
        <taxon>Gunneridae</taxon>
        <taxon>Pentapetalae</taxon>
        <taxon>rosids</taxon>
        <taxon>fabids</taxon>
        <taxon>Fabales</taxon>
        <taxon>Fabaceae</taxon>
        <taxon>Papilionoideae</taxon>
        <taxon>50 kb inversion clade</taxon>
        <taxon>NPAAA clade</taxon>
        <taxon>indigoferoid/millettioid clade</taxon>
        <taxon>Phaseoleae</taxon>
        <taxon>Sphenostylis</taxon>
    </lineage>
</organism>
<dbReference type="PANTHER" id="PTHR31642:SF175">
    <property type="entry name" value="SPERMIDINE HYDROXYCINNAMOYL TRANSFERASE"/>
    <property type="match status" value="1"/>
</dbReference>
<comment type="similarity">
    <text evidence="1">Belongs to the plant acyltransferase family.</text>
</comment>
<dbReference type="Gramene" id="rna-AYBTSS11_LOCUS20260">
    <property type="protein sequence ID" value="CAJ1964340.1"/>
    <property type="gene ID" value="gene-AYBTSS11_LOCUS20260"/>
</dbReference>
<name>A0AA86VSX2_9FABA</name>
<dbReference type="PANTHER" id="PTHR31642">
    <property type="entry name" value="TRICHOTHECENE 3-O-ACETYLTRANSFERASE"/>
    <property type="match status" value="1"/>
</dbReference>
<evidence type="ECO:0000313" key="5">
    <source>
        <dbReference type="Proteomes" id="UP001189624"/>
    </source>
</evidence>
<reference evidence="4" key="1">
    <citation type="submission" date="2023-10" db="EMBL/GenBank/DDBJ databases">
        <authorList>
            <person name="Domelevo Entfellner J.-B."/>
        </authorList>
    </citation>
    <scope>NUCLEOTIDE SEQUENCE</scope>
</reference>
<dbReference type="Gene3D" id="3.30.559.10">
    <property type="entry name" value="Chloramphenicol acetyltransferase-like domain"/>
    <property type="match status" value="2"/>
</dbReference>